<dbReference type="InterPro" id="IPR050426">
    <property type="entry name" value="Glycosyltransferase_28"/>
</dbReference>
<dbReference type="STRING" id="65357.A0A024G9H5"/>
<dbReference type="PRINTS" id="PR00762">
    <property type="entry name" value="CLCHANNEL"/>
</dbReference>
<feature type="transmembrane region" description="Helical" evidence="7">
    <location>
        <begin position="1580"/>
        <end position="1608"/>
    </location>
</feature>
<dbReference type="Gene3D" id="3.10.580.10">
    <property type="entry name" value="CBS-domain"/>
    <property type="match status" value="1"/>
</dbReference>
<evidence type="ECO:0000256" key="1">
    <source>
        <dbReference type="ARBA" id="ARBA00004141"/>
    </source>
</evidence>
<dbReference type="InParanoid" id="A0A024G9H5"/>
<evidence type="ECO:0000256" key="4">
    <source>
        <dbReference type="ARBA" id="ARBA00022989"/>
    </source>
</evidence>
<gene>
    <name evidence="10" type="ORF">BN9_043150</name>
</gene>
<evidence type="ECO:0000256" key="7">
    <source>
        <dbReference type="SAM" id="Phobius"/>
    </source>
</evidence>
<evidence type="ECO:0000313" key="11">
    <source>
        <dbReference type="Proteomes" id="UP000053237"/>
    </source>
</evidence>
<feature type="region of interest" description="Disordered" evidence="6">
    <location>
        <begin position="696"/>
        <end position="716"/>
    </location>
</feature>
<dbReference type="InterPro" id="IPR010610">
    <property type="entry name" value="EryCIII-like_C"/>
</dbReference>
<dbReference type="GO" id="GO:0005975">
    <property type="term" value="P:carbohydrate metabolic process"/>
    <property type="evidence" value="ECO:0007669"/>
    <property type="project" value="InterPro"/>
</dbReference>
<reference evidence="10 11" key="1">
    <citation type="submission" date="2012-05" db="EMBL/GenBank/DDBJ databases">
        <title>Recombination and specialization in a pathogen metapopulation.</title>
        <authorList>
            <person name="Gardiner A."/>
            <person name="Kemen E."/>
            <person name="Schultz-Larsen T."/>
            <person name="MacLean D."/>
            <person name="Van Oosterhout C."/>
            <person name="Jones J.D.G."/>
        </authorList>
    </citation>
    <scope>NUCLEOTIDE SEQUENCE [LARGE SCALE GENOMIC DNA]</scope>
    <source>
        <strain evidence="10 11">Ac Nc2</strain>
    </source>
</reference>
<comment type="caution">
    <text evidence="10">The sequence shown here is derived from an EMBL/GenBank/DDBJ whole genome shotgun (WGS) entry which is preliminary data.</text>
</comment>
<evidence type="ECO:0000256" key="6">
    <source>
        <dbReference type="SAM" id="MobiDB-lite"/>
    </source>
</evidence>
<feature type="compositionally biased region" description="Polar residues" evidence="6">
    <location>
        <begin position="2119"/>
        <end position="2133"/>
    </location>
</feature>
<dbReference type="SUPFAM" id="SSF81340">
    <property type="entry name" value="Clc chloride channel"/>
    <property type="match status" value="1"/>
</dbReference>
<feature type="transmembrane region" description="Helical" evidence="7">
    <location>
        <begin position="1913"/>
        <end position="1939"/>
    </location>
</feature>
<evidence type="ECO:0000256" key="3">
    <source>
        <dbReference type="ARBA" id="ARBA00022692"/>
    </source>
</evidence>
<feature type="region of interest" description="Disordered" evidence="6">
    <location>
        <begin position="2111"/>
        <end position="2135"/>
    </location>
</feature>
<dbReference type="Pfam" id="PF00654">
    <property type="entry name" value="Voltage_CLC"/>
    <property type="match status" value="1"/>
</dbReference>
<accession>A0A024G9H5</accession>
<dbReference type="FunFam" id="3.40.50.2000:FF:000009">
    <property type="entry name" value="Sterol 3-beta-glucosyltransferase UGT80A2"/>
    <property type="match status" value="1"/>
</dbReference>
<feature type="transmembrane region" description="Helical" evidence="7">
    <location>
        <begin position="1547"/>
        <end position="1568"/>
    </location>
</feature>
<feature type="transmembrane region" description="Helical" evidence="7">
    <location>
        <begin position="1655"/>
        <end position="1672"/>
    </location>
</feature>
<dbReference type="FunFam" id="3.40.50.2000:FF:000163">
    <property type="entry name" value="Sterol 3-beta-glucosyltransferase"/>
    <property type="match status" value="1"/>
</dbReference>
<dbReference type="EMBL" id="CAIX01000050">
    <property type="protein sequence ID" value="CCI43531.1"/>
    <property type="molecule type" value="Genomic_DNA"/>
</dbReference>
<proteinExistence type="predicted"/>
<feature type="domain" description="Erythromycin biosynthesis protein CIII-like C-terminal" evidence="9">
    <location>
        <begin position="363"/>
        <end position="487"/>
    </location>
</feature>
<dbReference type="GO" id="GO:0016906">
    <property type="term" value="F:sterol 3-beta-glucosyltransferase activity"/>
    <property type="evidence" value="ECO:0007669"/>
    <property type="project" value="UniProtKB-ARBA"/>
</dbReference>
<dbReference type="GO" id="GO:0016020">
    <property type="term" value="C:membrane"/>
    <property type="evidence" value="ECO:0007669"/>
    <property type="project" value="UniProtKB-SubCell"/>
</dbReference>
<name>A0A024G9H5_9STRA</name>
<keyword evidence="4 7" id="KW-1133">Transmembrane helix</keyword>
<dbReference type="Pfam" id="PF06722">
    <property type="entry name" value="EryCIII-like_C"/>
    <property type="match status" value="1"/>
</dbReference>
<feature type="domain" description="Glycosyltransferase family 28 N-terminal" evidence="8">
    <location>
        <begin position="69"/>
        <end position="223"/>
    </location>
</feature>
<feature type="transmembrane region" description="Helical" evidence="7">
    <location>
        <begin position="1769"/>
        <end position="1794"/>
    </location>
</feature>
<dbReference type="PANTHER" id="PTHR48050:SF13">
    <property type="entry name" value="STEROL 3-BETA-GLUCOSYLTRANSFERASE UGT80A2"/>
    <property type="match status" value="1"/>
</dbReference>
<dbReference type="InterPro" id="IPR046342">
    <property type="entry name" value="CBS_dom_sf"/>
</dbReference>
<evidence type="ECO:0000259" key="9">
    <source>
        <dbReference type="Pfam" id="PF06722"/>
    </source>
</evidence>
<evidence type="ECO:0000259" key="8">
    <source>
        <dbReference type="Pfam" id="PF03033"/>
    </source>
</evidence>
<protein>
    <submittedName>
        <fullName evidence="10">Uncharacterized protein</fullName>
    </submittedName>
</protein>
<dbReference type="Gene3D" id="3.40.50.2000">
    <property type="entry name" value="Glycogen Phosphorylase B"/>
    <property type="match status" value="4"/>
</dbReference>
<dbReference type="GO" id="GO:0015108">
    <property type="term" value="F:chloride transmembrane transporter activity"/>
    <property type="evidence" value="ECO:0007669"/>
    <property type="project" value="InterPro"/>
</dbReference>
<organism evidence="10 11">
    <name type="scientific">Albugo candida</name>
    <dbReference type="NCBI Taxonomy" id="65357"/>
    <lineage>
        <taxon>Eukaryota</taxon>
        <taxon>Sar</taxon>
        <taxon>Stramenopiles</taxon>
        <taxon>Oomycota</taxon>
        <taxon>Peronosporomycetes</taxon>
        <taxon>Albuginales</taxon>
        <taxon>Albuginaceae</taxon>
        <taxon>Albugo</taxon>
    </lineage>
</organism>
<feature type="transmembrane region" description="Helical" evidence="7">
    <location>
        <begin position="1960"/>
        <end position="1985"/>
    </location>
</feature>
<feature type="transmembrane region" description="Helical" evidence="7">
    <location>
        <begin position="1684"/>
        <end position="1710"/>
    </location>
</feature>
<keyword evidence="2" id="KW-0808">Transferase</keyword>
<dbReference type="Pfam" id="PF03033">
    <property type="entry name" value="Glyco_transf_28"/>
    <property type="match status" value="1"/>
</dbReference>
<dbReference type="InterPro" id="IPR002213">
    <property type="entry name" value="UDP_glucos_trans"/>
</dbReference>
<keyword evidence="11" id="KW-1185">Reference proteome</keyword>
<dbReference type="OrthoDB" id="5835829at2759"/>
<evidence type="ECO:0000313" key="10">
    <source>
        <dbReference type="EMBL" id="CCI43531.1"/>
    </source>
</evidence>
<feature type="transmembrane region" description="Helical" evidence="7">
    <location>
        <begin position="1835"/>
        <end position="1855"/>
    </location>
</feature>
<dbReference type="CDD" id="cd03784">
    <property type="entry name" value="GT1_Gtf-like"/>
    <property type="match status" value="1"/>
</dbReference>
<sequence length="2270" mass="253061">MVNKTAESKRTLSLDDVEAAALVTFDPKGHIKMEFSNESDDQLRIPSQSHIESQKIMPEQELKVPAMTICIMIVGTRGDVQPFVAIGKRLQKDGHRVRLATHAVFRSIVVDRGLEFYPLAGDPKELAAYMIKTGGHLIPLSIESLTTDIPSKMRMIDEIINSTWPAIAASDPDAHGKGIAGRPFRAQAIISNPVTFGHIHVAEKLGIPLHIMFPQPWVPTVAFPHPLSNLPYHTAKPQRRNFLSYRLLDLLMWQSTERMINEFRKNVLGLRKIRTGDGGKDLLLTLAIPHAFLWSPSLLPKPMDWGSLYDVVGTAVDESAENSEYTPSEDLAEFLNKQPIYVGFGSMILSHPTETLYMIAEAAAEAEVCVLFQYNGSKFDDDVTVPPHIFILGDIPHSWLFPRVRAVVHHGGAGTTAAGLLAGKPTFITPFFGDQPLWGRAVVTAGVGVEPCPIAEVTSKKLSQAFKELCDPCIQERVHLLQERMQQENGVEEAVKSFYRHLPLAQMTCGLAHKHEKIAVYWDRITKVKLCDECAFVISERNDVTSSDLVSCIFVDYSARGPTSGIEGVTSGAGAFLYEVGTGVKSMFVSPFLGYRDEGPKGAIVGFVKGFAGMVARPFSGLAILADHIATGHYNSYHAHTKRIGSIYEGREAWRPRLLLGCRPEASTDRGKVTVKLTADEVSLLQNRFMEIMNQRRESSTAEVERDGHEVSDTIEKNNTNKPQLVVAKPSHRIFDGIVVKSVIESGPTRAVKIQYEKAVDDDAFGSEMGKLRSECLDADRIRSEKFEQLRKDLPLPIMNICMVTCGSWEERVSLFVAIGLRLREDGHRVRIAATACHRNNIIATGLEFYPLEGECSVMDNFFDDYLTNKYSLGLTRLHRSSKLDEIKSELNDQILSYWPACCDLDSIAKMSNSAFRADVIVAHPLCFGISCVAERLGVPLHYYSEIPVTPTAAFSHPFDASFQLSYPYSYMARNFVSYKVITSLVWSQLRTMLDRFRASLGSIGKTTERLLWPQWRAPHTYLWNPKLLMMPQDWHYEVSIAGYLELPQPQSKHVILHEEADYVAACSFIESSSSPVVLVEASRFGRDLKKAKIIRLLDVLEAASKTAKVRILLSGVPVSEQILEENAYICHLNASMSHRKLLAKVDAVVHGGSMQLTAASLEAGKPCCIVSQNWRHRVYAQALVAARVGVELDSKCVWSFTQLASAFQQLISPLLQSKAKDLGFKIDNASVLENAVTSFYANLPIHVMRCDLDPSRLARVYDGVNELKLSYEAEAALQAFSANCDLRKVKYKPILYCTNGPPKFSIRAIPGYPYRICTTPELRADIKSKSLLPSDSHLCHPIDWKIKIRPGLEKQKSFSLDVVNTSSSVFWASAEEEVSERARINSCYELVRDTQNQNQNTMGKHNSLFLLQRILVTVLKNEHNLLIKYRRIRSIMGDTYRDNFPTQRRGEIVLETLKHPHLDREAITQPGSSTPRYYQAQNRLQVEQAEALLGQRIESRGKGERVDHTKPVFTKAVAFNEEYHSVYVAEYPNRWRIILMILQSPLLLLAIGIFSALVGLFIDFWLAMISRYQQKLFEWGFTCFFVSALAAACLSATITFVCCPQAAGSGLPFMKVAISGVDMRPYLSWKCVLTKIVGLVAAFAAGLSIGKEGPFIMISCGFASNLLRLSLFERVQYDQIKRLEMLACACAVGVAATFGSPFGGVLFGVEVTSDFYLVRTLPRSFFASIVGALIVNFATTNARYGLFGKSNLGISDVEKLHGFSAYDFGVFVMIGIVCGLGGALFNTCVSVIVRCRDTFLSQQFYQNAGIDRTTSNYCVAIRRFIKNSKFWQGLLKRLMIVAFITLISCISEFYGDPAWFIHHGAPHRILGALFSKTEKPFGKHYASVSNSPLTDSSVQLSRSLLTYLPLKFVLTLLSVTLPLPAGLFTPTFVIGGIFGRLVGEAIAAFKLLETEYEPFEYAIIGAGAFSSGVTHAISTAVIIMEISHTDSLNLPISLAILAAYFTSKQFTENVYDTLIMTSNLPRLKKLPKAAYDIPAWEVMQDARTMEYLTADSTYEDASRVLAASDDAVFSIVNSKQDKILLATVVRDQLENAVEYLCQSVANSFEGNGGEGSKSAPNLRTTSPKSTDGTIRPRQARCLRLPIHFALKRGGKIMDWGTNQVCERAGLTVMINPSPFHLMPMTTMRRVDLLFRMLKLNSVYVTRSGKLIGSITRDRLMHFLGQSREYRVPGLLHACWTSFLDLVDVRHEFRHETKANDYSRTFQYQA</sequence>
<evidence type="ECO:0000256" key="2">
    <source>
        <dbReference type="ARBA" id="ARBA00022679"/>
    </source>
</evidence>
<dbReference type="SUPFAM" id="SSF53756">
    <property type="entry name" value="UDP-Glycosyltransferase/glycogen phosphorylase"/>
    <property type="match status" value="2"/>
</dbReference>
<keyword evidence="5 7" id="KW-0472">Membrane</keyword>
<dbReference type="InterPro" id="IPR004276">
    <property type="entry name" value="GlycoTrans_28_N"/>
</dbReference>
<dbReference type="Proteomes" id="UP000053237">
    <property type="component" value="Unassembled WGS sequence"/>
</dbReference>
<dbReference type="PANTHER" id="PTHR48050">
    <property type="entry name" value="STEROL 3-BETA-GLUCOSYLTRANSFERASE"/>
    <property type="match status" value="1"/>
</dbReference>
<evidence type="ECO:0000256" key="5">
    <source>
        <dbReference type="ARBA" id="ARBA00023136"/>
    </source>
</evidence>
<dbReference type="InterPro" id="IPR001807">
    <property type="entry name" value="ClC"/>
</dbReference>
<comment type="subcellular location">
    <subcellularLocation>
        <location evidence="1">Membrane</location>
        <topology evidence="1">Multi-pass membrane protein</topology>
    </subcellularLocation>
</comment>
<dbReference type="SUPFAM" id="SSF54631">
    <property type="entry name" value="CBS-domain pair"/>
    <property type="match status" value="1"/>
</dbReference>
<dbReference type="Gene3D" id="1.10.3080.10">
    <property type="entry name" value="Clc chloride channel"/>
    <property type="match status" value="1"/>
</dbReference>
<dbReference type="InterPro" id="IPR014743">
    <property type="entry name" value="Cl-channel_core"/>
</dbReference>
<keyword evidence="3 7" id="KW-0812">Transmembrane</keyword>